<accession>A0A0F9S524</accession>
<dbReference type="PANTHER" id="PTHR47628:SF1">
    <property type="entry name" value="ALIPHATIC AMIDASE EXPRESSION-REGULATING PROTEIN"/>
    <property type="match status" value="1"/>
</dbReference>
<dbReference type="AlphaFoldDB" id="A0A0F9S524"/>
<sequence>MFENFDIGILYSRSGTYQLMSEALFAGAMSAIEDVNADTALPIRFTPIVRDPVGDLTNYAPMCAEILSTSNARHVVGCVTSSSRKEVIPELDRAQATLWYNVPYEGFETSARVVYAHAATNQNILPILGWAMRHFGMSAFLAGSNYIWGWETCRVARTRLEASGGTVPGERYLPLGDTSVEGLIAEIERCRPKFILNSLVGASSYAFIRAYAELGRRDPQFAPEYCPLLSCNLTEAELPVLGDAAEGLISVGPSFCDTPTAEGRGSSLERTAYQSVMTLAAVLAQGVRGPFDCYLAEHGARHGIDPVTQHKTLDVHIAQVRGGVFQILHSWHDIAPDPYLTRPLRHPQFKKTTLTAVHA</sequence>
<dbReference type="Gene3D" id="3.40.50.2300">
    <property type="match status" value="1"/>
</dbReference>
<reference evidence="1" key="1">
    <citation type="journal article" date="2015" name="Nature">
        <title>Complex archaea that bridge the gap between prokaryotes and eukaryotes.</title>
        <authorList>
            <person name="Spang A."/>
            <person name="Saw J.H."/>
            <person name="Jorgensen S.L."/>
            <person name="Zaremba-Niedzwiedzka K."/>
            <person name="Martijn J."/>
            <person name="Lind A.E."/>
            <person name="van Eijk R."/>
            <person name="Schleper C."/>
            <person name="Guy L."/>
            <person name="Ettema T.J."/>
        </authorList>
    </citation>
    <scope>NUCLEOTIDE SEQUENCE</scope>
</reference>
<protein>
    <recommendedName>
        <fullName evidence="2">Leucine-binding protein domain-containing protein</fullName>
    </recommendedName>
</protein>
<dbReference type="SUPFAM" id="SSF53822">
    <property type="entry name" value="Periplasmic binding protein-like I"/>
    <property type="match status" value="1"/>
</dbReference>
<evidence type="ECO:0000313" key="1">
    <source>
        <dbReference type="EMBL" id="KKN63950.1"/>
    </source>
</evidence>
<organism evidence="1">
    <name type="scientific">marine sediment metagenome</name>
    <dbReference type="NCBI Taxonomy" id="412755"/>
    <lineage>
        <taxon>unclassified sequences</taxon>
        <taxon>metagenomes</taxon>
        <taxon>ecological metagenomes</taxon>
    </lineage>
</organism>
<dbReference type="EMBL" id="LAZR01000572">
    <property type="protein sequence ID" value="KKN63950.1"/>
    <property type="molecule type" value="Genomic_DNA"/>
</dbReference>
<name>A0A0F9S524_9ZZZZ</name>
<dbReference type="InterPro" id="IPR028082">
    <property type="entry name" value="Peripla_BP_I"/>
</dbReference>
<dbReference type="PANTHER" id="PTHR47628">
    <property type="match status" value="1"/>
</dbReference>
<evidence type="ECO:0008006" key="2">
    <source>
        <dbReference type="Google" id="ProtNLM"/>
    </source>
</evidence>
<comment type="caution">
    <text evidence="1">The sequence shown here is derived from an EMBL/GenBank/DDBJ whole genome shotgun (WGS) entry which is preliminary data.</text>
</comment>
<gene>
    <name evidence="1" type="ORF">LCGC14_0496390</name>
</gene>
<dbReference type="Pfam" id="PF13433">
    <property type="entry name" value="Peripla_BP_5"/>
    <property type="match status" value="1"/>
</dbReference>
<proteinExistence type="predicted"/>